<dbReference type="OrthoDB" id="1099576at2"/>
<dbReference type="EMBL" id="FNIJ01000018">
    <property type="protein sequence ID" value="SDO93738.1"/>
    <property type="molecule type" value="Genomic_DNA"/>
</dbReference>
<dbReference type="InterPro" id="IPR006860">
    <property type="entry name" value="FecR"/>
</dbReference>
<reference evidence="4" key="1">
    <citation type="submission" date="2016-10" db="EMBL/GenBank/DDBJ databases">
        <authorList>
            <person name="Varghese N."/>
            <person name="Submissions S."/>
        </authorList>
    </citation>
    <scope>NUCLEOTIDE SEQUENCE [LARGE SCALE GENOMIC DNA]</scope>
    <source>
        <strain evidence="4">JCM 21621</strain>
    </source>
</reference>
<accession>A0A1H0NMG1</accession>
<dbReference type="InterPro" id="IPR032623">
    <property type="entry name" value="FecR_N"/>
</dbReference>
<evidence type="ECO:0000313" key="3">
    <source>
        <dbReference type="EMBL" id="SDO93738.1"/>
    </source>
</evidence>
<name>A0A1H0NMG1_9PSED</name>
<dbReference type="InterPro" id="IPR012373">
    <property type="entry name" value="Ferrdict_sens_TM"/>
</dbReference>
<dbReference type="Gene3D" id="2.60.120.1440">
    <property type="match status" value="1"/>
</dbReference>
<dbReference type="PANTHER" id="PTHR30273:SF2">
    <property type="entry name" value="PROTEIN FECR"/>
    <property type="match status" value="1"/>
</dbReference>
<dbReference type="STRING" id="198616.SAMN05216193_11889"/>
<feature type="domain" description="FecR protein" evidence="1">
    <location>
        <begin position="120"/>
        <end position="211"/>
    </location>
</feature>
<organism evidence="3 4">
    <name type="scientific">Pseudomonas jinjuensis</name>
    <dbReference type="NCBI Taxonomy" id="198616"/>
    <lineage>
        <taxon>Bacteria</taxon>
        <taxon>Pseudomonadati</taxon>
        <taxon>Pseudomonadota</taxon>
        <taxon>Gammaproteobacteria</taxon>
        <taxon>Pseudomonadales</taxon>
        <taxon>Pseudomonadaceae</taxon>
        <taxon>Pseudomonas</taxon>
    </lineage>
</organism>
<dbReference type="Proteomes" id="UP000242957">
    <property type="component" value="Unassembled WGS sequence"/>
</dbReference>
<dbReference type="Pfam" id="PF16220">
    <property type="entry name" value="DUF4880"/>
    <property type="match status" value="1"/>
</dbReference>
<protein>
    <submittedName>
        <fullName evidence="3">FecR family protein</fullName>
    </submittedName>
</protein>
<evidence type="ECO:0000259" key="1">
    <source>
        <dbReference type="Pfam" id="PF04773"/>
    </source>
</evidence>
<dbReference type="PANTHER" id="PTHR30273">
    <property type="entry name" value="PERIPLASMIC SIGNAL SENSOR AND SIGMA FACTOR ACTIVATOR FECR-RELATED"/>
    <property type="match status" value="1"/>
</dbReference>
<gene>
    <name evidence="3" type="ORF">SAMN05216193_11889</name>
</gene>
<feature type="domain" description="FecR N-terminal" evidence="2">
    <location>
        <begin position="17"/>
        <end position="56"/>
    </location>
</feature>
<sequence>MSRATLAGGTPEARVVKQAIQWMLRLQNSPDRELHAACERWRAAHHDHETAWQRVTGLNQELQNGFHAVPTARVALDTLENASQRLRRRQALKLLSTFAVGGSALWLSRDIAPWQRMLADYGTGVGERRRVTLADGSELQLNTDSAVNLRFDERQRLLVLERGEILVNSAGDPRRPLRVLGRDGLFEALGTRFVVRQDADSTRLSVSQGAVAIAPLGLGHSVAVAEAGQSYAVDPHGARLAQQPDMDSGAWAEGLIVTRDMRLADFLGEIARYRHGHLGCAKEVADLRLSGVFRLDDTDKLLALLPQTLPVRVMRRTDWWVTVEGWA</sequence>
<dbReference type="PIRSF" id="PIRSF018266">
    <property type="entry name" value="FecR"/>
    <property type="match status" value="1"/>
</dbReference>
<evidence type="ECO:0000313" key="4">
    <source>
        <dbReference type="Proteomes" id="UP000242957"/>
    </source>
</evidence>
<proteinExistence type="predicted"/>
<dbReference type="Pfam" id="PF04773">
    <property type="entry name" value="FecR"/>
    <property type="match status" value="1"/>
</dbReference>
<keyword evidence="4" id="KW-1185">Reference proteome</keyword>
<dbReference type="RefSeq" id="WP_084313362.1">
    <property type="nucleotide sequence ID" value="NZ_FNIJ01000018.1"/>
</dbReference>
<dbReference type="GO" id="GO:0016989">
    <property type="term" value="F:sigma factor antagonist activity"/>
    <property type="evidence" value="ECO:0007669"/>
    <property type="project" value="TreeGrafter"/>
</dbReference>
<dbReference type="AlphaFoldDB" id="A0A1H0NMG1"/>
<evidence type="ECO:0000259" key="2">
    <source>
        <dbReference type="Pfam" id="PF16220"/>
    </source>
</evidence>